<sequence>MKHSIALLFLLSPTTSAFTLSMMSAGSSFGRLFRISTWGESHGGGVGVTLDGCPPRIPLSREEIQIDLDRRRPGQSRITTPRNEADSVEILSGLVYGNGEEDSGTTLGTPIAMLVRNKDQRSGDYLENDMSVAYRPSHADATYDAKYGVRAIAGGGRSSARETIGRVAAGAVARKILRMYNGIEVLAYVSKVQDIEAENVDHDTFTMEEVDSNIVRCPDQASAEKMLARIDEIRKAGNSIGGVVTCVARNVPSGLGSPVFDKLEADLAKACMSIPAAKGFESGDGFAGTLLTGKDHNDEFYIDPETGATRTRTNRSGGIQGGISNGENIVVHVAFKPTSTIAQSQNTVTRDGKEVQLRGKGRHDPCVLPRAVPMVEAMVALTLVDALMCQKGQCELFPDSAPVEERSNPMGTTAKREGGPNKEAVGVGGGDKPIGLKVDEE</sequence>
<reference evidence="12 13" key="1">
    <citation type="journal article" date="2020" name="G3 (Bethesda)">
        <title>Improved Reference Genome for Cyclotella cryptica CCMP332, a Model for Cell Wall Morphogenesis, Salinity Adaptation, and Lipid Production in Diatoms (Bacillariophyta).</title>
        <authorList>
            <person name="Roberts W.R."/>
            <person name="Downey K.M."/>
            <person name="Ruck E.C."/>
            <person name="Traller J.C."/>
            <person name="Alverson A.J."/>
        </authorList>
    </citation>
    <scope>NUCLEOTIDE SEQUENCE [LARGE SCALE GENOMIC DNA]</scope>
    <source>
        <strain evidence="12 13">CCMP332</strain>
    </source>
</reference>
<dbReference type="GO" id="GO:0009073">
    <property type="term" value="P:aromatic amino acid family biosynthetic process"/>
    <property type="evidence" value="ECO:0007669"/>
    <property type="project" value="UniProtKB-KW"/>
</dbReference>
<evidence type="ECO:0000256" key="11">
    <source>
        <dbReference type="SAM" id="SignalP"/>
    </source>
</evidence>
<dbReference type="Proteomes" id="UP001516023">
    <property type="component" value="Unassembled WGS sequence"/>
</dbReference>
<evidence type="ECO:0000256" key="5">
    <source>
        <dbReference type="ARBA" id="ARBA00022605"/>
    </source>
</evidence>
<dbReference type="Pfam" id="PF01264">
    <property type="entry name" value="Chorismate_synt"/>
    <property type="match status" value="1"/>
</dbReference>
<evidence type="ECO:0000256" key="6">
    <source>
        <dbReference type="ARBA" id="ARBA00023141"/>
    </source>
</evidence>
<protein>
    <recommendedName>
        <fullName evidence="4 9">Chorismate synthase</fullName>
        <ecNumber evidence="4 9">4.2.3.5</ecNumber>
    </recommendedName>
</protein>
<feature type="region of interest" description="Disordered" evidence="10">
    <location>
        <begin position="400"/>
        <end position="441"/>
    </location>
</feature>
<evidence type="ECO:0000256" key="10">
    <source>
        <dbReference type="SAM" id="MobiDB-lite"/>
    </source>
</evidence>
<evidence type="ECO:0000256" key="9">
    <source>
        <dbReference type="RuleBase" id="RU000605"/>
    </source>
</evidence>
<dbReference type="AlphaFoldDB" id="A0ABD3PXG0"/>
<evidence type="ECO:0000313" key="12">
    <source>
        <dbReference type="EMBL" id="KAL3791916.1"/>
    </source>
</evidence>
<dbReference type="HAMAP" id="MF_00300">
    <property type="entry name" value="Chorismate_synth"/>
    <property type="match status" value="1"/>
</dbReference>
<comment type="caution">
    <text evidence="12">The sequence shown here is derived from an EMBL/GenBank/DDBJ whole genome shotgun (WGS) entry which is preliminary data.</text>
</comment>
<dbReference type="Gene3D" id="3.60.150.10">
    <property type="entry name" value="Chorismate synthase AroC"/>
    <property type="match status" value="1"/>
</dbReference>
<proteinExistence type="inferred from homology"/>
<comment type="similarity">
    <text evidence="3 9">Belongs to the chorismate synthase family.</text>
</comment>
<dbReference type="InterPro" id="IPR035904">
    <property type="entry name" value="Chorismate_synth_AroC_sf"/>
</dbReference>
<dbReference type="InterPro" id="IPR000453">
    <property type="entry name" value="Chorismate_synth"/>
</dbReference>
<dbReference type="PANTHER" id="PTHR21085">
    <property type="entry name" value="CHORISMATE SYNTHASE"/>
    <property type="match status" value="1"/>
</dbReference>
<name>A0ABD3PXG0_9STRA</name>
<feature type="signal peptide" evidence="11">
    <location>
        <begin position="1"/>
        <end position="17"/>
    </location>
</feature>
<dbReference type="GO" id="GO:0008652">
    <property type="term" value="P:amino acid biosynthetic process"/>
    <property type="evidence" value="ECO:0007669"/>
    <property type="project" value="UniProtKB-KW"/>
</dbReference>
<evidence type="ECO:0000313" key="13">
    <source>
        <dbReference type="Proteomes" id="UP001516023"/>
    </source>
</evidence>
<dbReference type="GO" id="GO:0004107">
    <property type="term" value="F:chorismate synthase activity"/>
    <property type="evidence" value="ECO:0007669"/>
    <property type="project" value="UniProtKB-EC"/>
</dbReference>
<dbReference type="CDD" id="cd07304">
    <property type="entry name" value="Chorismate_synthase"/>
    <property type="match status" value="1"/>
</dbReference>
<dbReference type="NCBIfam" id="TIGR00033">
    <property type="entry name" value="aroC"/>
    <property type="match status" value="1"/>
</dbReference>
<keyword evidence="7 9" id="KW-0456">Lyase</keyword>
<keyword evidence="11" id="KW-0732">Signal</keyword>
<evidence type="ECO:0000256" key="7">
    <source>
        <dbReference type="ARBA" id="ARBA00023239"/>
    </source>
</evidence>
<evidence type="ECO:0000256" key="3">
    <source>
        <dbReference type="ARBA" id="ARBA00008014"/>
    </source>
</evidence>
<evidence type="ECO:0000256" key="8">
    <source>
        <dbReference type="ARBA" id="ARBA00053861"/>
    </source>
</evidence>
<dbReference type="SUPFAM" id="SSF103263">
    <property type="entry name" value="Chorismate synthase, AroC"/>
    <property type="match status" value="1"/>
</dbReference>
<comment type="function">
    <text evidence="8">Catalyzes the last common step of the biosynthesis of aromatic amino acids, produced via the shikimic acid pathway.</text>
</comment>
<dbReference type="PANTHER" id="PTHR21085:SF0">
    <property type="entry name" value="CHORISMATE SYNTHASE"/>
    <property type="match status" value="1"/>
</dbReference>
<dbReference type="FunFam" id="3.60.150.10:FF:000003">
    <property type="entry name" value="Chorismate synthase"/>
    <property type="match status" value="1"/>
</dbReference>
<dbReference type="NCBIfam" id="NF003793">
    <property type="entry name" value="PRK05382.1"/>
    <property type="match status" value="1"/>
</dbReference>
<dbReference type="PROSITE" id="PS00787">
    <property type="entry name" value="CHORISMATE_SYNTHASE_1"/>
    <property type="match status" value="1"/>
</dbReference>
<comment type="cofactor">
    <cofactor evidence="9">
        <name>FMNH2</name>
        <dbReference type="ChEBI" id="CHEBI:57618"/>
    </cofactor>
    <text evidence="9">Reduced FMN (FMNH(2)).</text>
</comment>
<dbReference type="EMBL" id="JABMIG020000108">
    <property type="protein sequence ID" value="KAL3791916.1"/>
    <property type="molecule type" value="Genomic_DNA"/>
</dbReference>
<dbReference type="PROSITE" id="PS00788">
    <property type="entry name" value="CHORISMATE_SYNTHASE_2"/>
    <property type="match status" value="1"/>
</dbReference>
<comment type="catalytic activity">
    <reaction evidence="1 9">
        <text>5-O-(1-carboxyvinyl)-3-phosphoshikimate = chorismate + phosphate</text>
        <dbReference type="Rhea" id="RHEA:21020"/>
        <dbReference type="ChEBI" id="CHEBI:29748"/>
        <dbReference type="ChEBI" id="CHEBI:43474"/>
        <dbReference type="ChEBI" id="CHEBI:57701"/>
        <dbReference type="EC" id="4.2.3.5"/>
    </reaction>
</comment>
<dbReference type="InterPro" id="IPR020541">
    <property type="entry name" value="Chorismate_synthase_CS"/>
</dbReference>
<keyword evidence="13" id="KW-1185">Reference proteome</keyword>
<comment type="pathway">
    <text evidence="2 9">Metabolic intermediate biosynthesis; chorismate biosynthesis; chorismate from D-erythrose 4-phosphate and phosphoenolpyruvate: step 7/7.</text>
</comment>
<evidence type="ECO:0000256" key="1">
    <source>
        <dbReference type="ARBA" id="ARBA00001852"/>
    </source>
</evidence>
<keyword evidence="5 9" id="KW-0028">Amino-acid biosynthesis</keyword>
<feature type="chain" id="PRO_5044857211" description="Chorismate synthase" evidence="11">
    <location>
        <begin position="18"/>
        <end position="441"/>
    </location>
</feature>
<keyword evidence="6 9" id="KW-0057">Aromatic amino acid biosynthesis</keyword>
<gene>
    <name evidence="12" type="ORF">HJC23_010776</name>
</gene>
<accession>A0ABD3PXG0</accession>
<evidence type="ECO:0000256" key="4">
    <source>
        <dbReference type="ARBA" id="ARBA00013036"/>
    </source>
</evidence>
<evidence type="ECO:0000256" key="2">
    <source>
        <dbReference type="ARBA" id="ARBA00005044"/>
    </source>
</evidence>
<dbReference type="EC" id="4.2.3.5" evidence="4 9"/>
<organism evidence="12 13">
    <name type="scientific">Cyclotella cryptica</name>
    <dbReference type="NCBI Taxonomy" id="29204"/>
    <lineage>
        <taxon>Eukaryota</taxon>
        <taxon>Sar</taxon>
        <taxon>Stramenopiles</taxon>
        <taxon>Ochrophyta</taxon>
        <taxon>Bacillariophyta</taxon>
        <taxon>Coscinodiscophyceae</taxon>
        <taxon>Thalassiosirophycidae</taxon>
        <taxon>Stephanodiscales</taxon>
        <taxon>Stephanodiscaceae</taxon>
        <taxon>Cyclotella</taxon>
    </lineage>
</organism>
<dbReference type="PROSITE" id="PS00789">
    <property type="entry name" value="CHORISMATE_SYNTHASE_3"/>
    <property type="match status" value="1"/>
</dbReference>